<gene>
    <name evidence="1" type="ORF">CURHAP_LOCUS12671</name>
    <name evidence="2" type="ORF">ORAREDHAP_LOCUS12443</name>
</gene>
<sequence length="160" mass="17748">MNQNKNRLRRKFIVLSKEIRDLKETTGIDATVLVMTKDNKLYCVNGQHRFQDMRANLSNLNISNDEIWESDSETLDSRVDKDGSQFSYNRLIGIMGQKEVLEKALALPHVARNKASFDPTTVEATSDGGTSNVDRDGSATATVSCAHGSGLGRSRVRRAC</sequence>
<evidence type="ECO:0000313" key="4">
    <source>
        <dbReference type="Proteomes" id="UP000507245"/>
    </source>
</evidence>
<accession>A0A6J5WFA1</accession>
<dbReference type="EMBL" id="CAEKDK010000002">
    <property type="protein sequence ID" value="CAB4268654.1"/>
    <property type="molecule type" value="Genomic_DNA"/>
</dbReference>
<dbReference type="OrthoDB" id="10341885at2759"/>
<dbReference type="AlphaFoldDB" id="A0A6J5WFA1"/>
<dbReference type="EMBL" id="CAEKKB010000002">
    <property type="protein sequence ID" value="CAB4299081.1"/>
    <property type="molecule type" value="Genomic_DNA"/>
</dbReference>
<protein>
    <submittedName>
        <fullName evidence="2">Uncharacterized protein</fullName>
    </submittedName>
</protein>
<reference evidence="2 3" key="2">
    <citation type="submission" date="2020-05" db="EMBL/GenBank/DDBJ databases">
        <authorList>
            <person name="Campoy J."/>
            <person name="Schneeberger K."/>
            <person name="Spophaly S."/>
        </authorList>
    </citation>
    <scope>NUCLEOTIDE SEQUENCE [LARGE SCALE GENOMIC DNA]</scope>
    <source>
        <strain evidence="2">PruArmRojPasFocal</strain>
    </source>
</reference>
<keyword evidence="4" id="KW-1185">Reference proteome</keyword>
<evidence type="ECO:0000313" key="3">
    <source>
        <dbReference type="Proteomes" id="UP000507222"/>
    </source>
</evidence>
<reference evidence="4" key="1">
    <citation type="journal article" date="2020" name="Genome Biol.">
        <title>Gamete binning: chromosome-level and haplotype-resolved genome assembly enabled by high-throughput single-cell sequencing of gamete genomes.</title>
        <authorList>
            <person name="Campoy J.A."/>
            <person name="Sun H."/>
            <person name="Goel M."/>
            <person name="Jiao W.-B."/>
            <person name="Folz-Donahue K."/>
            <person name="Wang N."/>
            <person name="Rubio M."/>
            <person name="Liu C."/>
            <person name="Kukat C."/>
            <person name="Ruiz D."/>
            <person name="Huettel B."/>
            <person name="Schneeberger K."/>
        </authorList>
    </citation>
    <scope>NUCLEOTIDE SEQUENCE [LARGE SCALE GENOMIC DNA]</scope>
    <source>
        <strain evidence="4">cv. Rojo Pasion</strain>
    </source>
</reference>
<evidence type="ECO:0000313" key="2">
    <source>
        <dbReference type="EMBL" id="CAB4299081.1"/>
    </source>
</evidence>
<proteinExistence type="predicted"/>
<dbReference type="Proteomes" id="UP000507222">
    <property type="component" value="Unassembled WGS sequence"/>
</dbReference>
<evidence type="ECO:0000313" key="1">
    <source>
        <dbReference type="EMBL" id="CAB4268654.1"/>
    </source>
</evidence>
<name>A0A6J5WFA1_PRUAR</name>
<dbReference type="Proteomes" id="UP000507245">
    <property type="component" value="Unassembled WGS sequence"/>
</dbReference>
<organism evidence="2 4">
    <name type="scientific">Prunus armeniaca</name>
    <name type="common">Apricot</name>
    <name type="synonym">Armeniaca vulgaris</name>
    <dbReference type="NCBI Taxonomy" id="36596"/>
    <lineage>
        <taxon>Eukaryota</taxon>
        <taxon>Viridiplantae</taxon>
        <taxon>Streptophyta</taxon>
        <taxon>Embryophyta</taxon>
        <taxon>Tracheophyta</taxon>
        <taxon>Spermatophyta</taxon>
        <taxon>Magnoliopsida</taxon>
        <taxon>eudicotyledons</taxon>
        <taxon>Gunneridae</taxon>
        <taxon>Pentapetalae</taxon>
        <taxon>rosids</taxon>
        <taxon>fabids</taxon>
        <taxon>Rosales</taxon>
        <taxon>Rosaceae</taxon>
        <taxon>Amygdaloideae</taxon>
        <taxon>Amygdaleae</taxon>
        <taxon>Prunus</taxon>
    </lineage>
</organism>